<dbReference type="EMBL" id="JACJSK010000122">
    <property type="protein sequence ID" value="MBD2547976.1"/>
    <property type="molecule type" value="Genomic_DNA"/>
</dbReference>
<evidence type="ECO:0000313" key="2">
    <source>
        <dbReference type="Proteomes" id="UP000641954"/>
    </source>
</evidence>
<evidence type="ECO:0000313" key="1">
    <source>
        <dbReference type="EMBL" id="MBD2547976.1"/>
    </source>
</evidence>
<accession>A0ABR8EM52</accession>
<name>A0ABR8EM52_9CYAN</name>
<reference evidence="1 2" key="1">
    <citation type="journal article" date="2020" name="ISME J.">
        <title>Comparative genomics reveals insights into cyanobacterial evolution and habitat adaptation.</title>
        <authorList>
            <person name="Chen M.Y."/>
            <person name="Teng W.K."/>
            <person name="Zhao L."/>
            <person name="Hu C.X."/>
            <person name="Zhou Y.K."/>
            <person name="Han B.P."/>
            <person name="Song L.R."/>
            <person name="Shu W.S."/>
        </authorList>
    </citation>
    <scope>NUCLEOTIDE SEQUENCE [LARGE SCALE GENOMIC DNA]</scope>
    <source>
        <strain evidence="1 2">FACHB-1370</strain>
    </source>
</reference>
<proteinExistence type="predicted"/>
<gene>
    <name evidence="1" type="ORF">H6G72_30010</name>
</gene>
<dbReference type="RefSeq" id="WP_190880936.1">
    <property type="nucleotide sequence ID" value="NZ_JACJSK010000122.1"/>
</dbReference>
<dbReference type="Proteomes" id="UP000641954">
    <property type="component" value="Unassembled WGS sequence"/>
</dbReference>
<sequence>MNSSTYSPCSFERSASARFRYLLFERVQVGQKASRLTLANWLEGIPILAMSYLFFSPLHAFDGESPGGADA</sequence>
<organism evidence="1 2">
    <name type="scientific">Planktothricoides raciborskii FACHB-1370</name>
    <dbReference type="NCBI Taxonomy" id="2949576"/>
    <lineage>
        <taxon>Bacteria</taxon>
        <taxon>Bacillati</taxon>
        <taxon>Cyanobacteriota</taxon>
        <taxon>Cyanophyceae</taxon>
        <taxon>Oscillatoriophycideae</taxon>
        <taxon>Oscillatoriales</taxon>
        <taxon>Oscillatoriaceae</taxon>
        <taxon>Planktothricoides</taxon>
    </lineage>
</organism>
<comment type="caution">
    <text evidence="1">The sequence shown here is derived from an EMBL/GenBank/DDBJ whole genome shotgun (WGS) entry which is preliminary data.</text>
</comment>
<keyword evidence="2" id="KW-1185">Reference proteome</keyword>
<protein>
    <submittedName>
        <fullName evidence="1">Uncharacterized protein</fullName>
    </submittedName>
</protein>